<evidence type="ECO:0000313" key="1">
    <source>
        <dbReference type="EMBL" id="QHS93167.1"/>
    </source>
</evidence>
<accession>A0A6C0BLA9</accession>
<dbReference type="AlphaFoldDB" id="A0A6C0BLA9"/>
<sequence>MTFILHYDRSYEDPLVINSPTEGYSDIFSVLEV</sequence>
<name>A0A6C0BLA9_9ZZZZ</name>
<proteinExistence type="predicted"/>
<dbReference type="EMBL" id="MN739198">
    <property type="protein sequence ID" value="QHS93167.1"/>
    <property type="molecule type" value="Genomic_DNA"/>
</dbReference>
<protein>
    <submittedName>
        <fullName evidence="1">Uncharacterized protein</fullName>
    </submittedName>
</protein>
<reference evidence="1" key="1">
    <citation type="journal article" date="2020" name="Nature">
        <title>Giant virus diversity and host interactions through global metagenomics.</title>
        <authorList>
            <person name="Schulz F."/>
            <person name="Roux S."/>
            <person name="Paez-Espino D."/>
            <person name="Jungbluth S."/>
            <person name="Walsh D.A."/>
            <person name="Denef V.J."/>
            <person name="McMahon K.D."/>
            <person name="Konstantinidis K.T."/>
            <person name="Eloe-Fadrosh E.A."/>
            <person name="Kyrpides N.C."/>
            <person name="Woyke T."/>
        </authorList>
    </citation>
    <scope>NUCLEOTIDE SEQUENCE</scope>
    <source>
        <strain evidence="1">GVMAG-M-3300017651-5</strain>
    </source>
</reference>
<organism evidence="1">
    <name type="scientific">viral metagenome</name>
    <dbReference type="NCBI Taxonomy" id="1070528"/>
    <lineage>
        <taxon>unclassified sequences</taxon>
        <taxon>metagenomes</taxon>
        <taxon>organismal metagenomes</taxon>
    </lineage>
</organism>